<comment type="caution">
    <text evidence="3">The sequence shown here is derived from an EMBL/GenBank/DDBJ whole genome shotgun (WGS) entry which is preliminary data.</text>
</comment>
<evidence type="ECO:0000256" key="1">
    <source>
        <dbReference type="SAM" id="Coils"/>
    </source>
</evidence>
<evidence type="ECO:0000313" key="3">
    <source>
        <dbReference type="EMBL" id="MCI2230541.1"/>
    </source>
</evidence>
<evidence type="ECO:0000256" key="2">
    <source>
        <dbReference type="SAM" id="Phobius"/>
    </source>
</evidence>
<name>A0A9X1VQN6_9FLAO</name>
<dbReference type="EMBL" id="JAKQYM010000044">
    <property type="protein sequence ID" value="MCI2230541.1"/>
    <property type="molecule type" value="Genomic_DNA"/>
</dbReference>
<keyword evidence="4" id="KW-1185">Reference proteome</keyword>
<dbReference type="Proteomes" id="UP001139369">
    <property type="component" value="Unassembled WGS sequence"/>
</dbReference>
<gene>
    <name evidence="3" type="ORF">MC378_15300</name>
</gene>
<dbReference type="AlphaFoldDB" id="A0A9X1VQN6"/>
<keyword evidence="1" id="KW-0175">Coiled coil</keyword>
<feature type="coiled-coil region" evidence="1">
    <location>
        <begin position="137"/>
        <end position="164"/>
    </location>
</feature>
<proteinExistence type="predicted"/>
<organism evidence="3 4">
    <name type="scientific">Polaribacter marinus</name>
    <dbReference type="NCBI Taxonomy" id="2916838"/>
    <lineage>
        <taxon>Bacteria</taxon>
        <taxon>Pseudomonadati</taxon>
        <taxon>Bacteroidota</taxon>
        <taxon>Flavobacteriia</taxon>
        <taxon>Flavobacteriales</taxon>
        <taxon>Flavobacteriaceae</taxon>
    </lineage>
</organism>
<keyword evidence="2" id="KW-0472">Membrane</keyword>
<sequence>MEKEIDRILNKVKNDLNFGEESRYNFETDEQHSLYVRSFILLKTKGYIELGRKGYSLTETGMSVLEIGGWKKYQEFLKQQKKDIKEKERIDFEKSKIDLRLKKWQVKTFWPIFVFAFIGFGFSVYNFINNLSSVRKSEQQEVRIEKMESELEKLQISTSNQKTADSLNISKVLKSIENMKKSKNK</sequence>
<dbReference type="RefSeq" id="WP_242179706.1">
    <property type="nucleotide sequence ID" value="NZ_JAKQYM010000044.1"/>
</dbReference>
<keyword evidence="2" id="KW-1133">Transmembrane helix</keyword>
<feature type="transmembrane region" description="Helical" evidence="2">
    <location>
        <begin position="109"/>
        <end position="128"/>
    </location>
</feature>
<evidence type="ECO:0000313" key="4">
    <source>
        <dbReference type="Proteomes" id="UP001139369"/>
    </source>
</evidence>
<reference evidence="3" key="1">
    <citation type="submission" date="2022-02" db="EMBL/GenBank/DDBJ databases">
        <title>Polaribacter sp. MSW13, isolated from seawater.</title>
        <authorList>
            <person name="Kristyanto S."/>
            <person name="Jung J."/>
            <person name="Jeon C.O."/>
        </authorList>
    </citation>
    <scope>NUCLEOTIDE SEQUENCE</scope>
    <source>
        <strain evidence="3">MSW13</strain>
    </source>
</reference>
<protein>
    <submittedName>
        <fullName evidence="3">Uncharacterized protein</fullName>
    </submittedName>
</protein>
<accession>A0A9X1VQN6</accession>
<keyword evidence="2" id="KW-0812">Transmembrane</keyword>